<organism evidence="1 2">
    <name type="scientific">Candidatus Aramenus sulfurataquae</name>
    <dbReference type="NCBI Taxonomy" id="1326980"/>
    <lineage>
        <taxon>Archaea</taxon>
        <taxon>Thermoproteota</taxon>
        <taxon>Thermoprotei</taxon>
        <taxon>Sulfolobales</taxon>
        <taxon>Sulfolobaceae</taxon>
        <taxon>Candidatus Aramenus</taxon>
    </lineage>
</organism>
<proteinExistence type="predicted"/>
<dbReference type="EMBL" id="JZWS03000002">
    <property type="protein sequence ID" value="MEW9491099.1"/>
    <property type="molecule type" value="Genomic_DNA"/>
</dbReference>
<name>A0ACC6TMK3_9CREN</name>
<sequence length="220" mass="24490">MSRIIFSLDEVVDKEVLFSFSPRVAYVKVGWPFILKAGMEGVRDVSRVFEGRLIFDLKLADIDSTMSKVVSSLTPYGEGFIAHAFVGYEGALDEVKELLEKEGRKLFLVASMSHRGWNDSFYPYLKEVIHKANPFGLVAPATRLEVLKRIRQDFPDKVIVSPGVGAQGARPGDALCAGADYEIVGRSIYASPNPFKSLLEVERTQGERLNECKGAEDRQQ</sequence>
<comment type="caution">
    <text evidence="1">The sequence shown here is derived from an EMBL/GenBank/DDBJ whole genome shotgun (WGS) entry which is preliminary data.</text>
</comment>
<gene>
    <name evidence="1" type="primary">pyrF</name>
    <name evidence="1" type="ORF">TQ35_0002710</name>
</gene>
<keyword evidence="1" id="KW-0456">Lyase</keyword>
<protein>
    <submittedName>
        <fullName evidence="1">Orotidine-5'-phosphate decarboxylase</fullName>
        <ecNumber evidence="1">4.1.1.23</ecNumber>
    </submittedName>
</protein>
<accession>A0ACC6TMK3</accession>
<evidence type="ECO:0000313" key="1">
    <source>
        <dbReference type="EMBL" id="MEW9491099.1"/>
    </source>
</evidence>
<dbReference type="Proteomes" id="UP000053480">
    <property type="component" value="Unassembled WGS sequence"/>
</dbReference>
<reference evidence="1" key="1">
    <citation type="submission" date="2024-07" db="EMBL/GenBank/DDBJ databases">
        <title>Metagenome and Metagenome-Assembled Genomes of Archaea from a hot spring from the geothermal field of Los Azufres, Mexico.</title>
        <authorList>
            <person name="Marin-Paredes R."/>
            <person name="Martinez-Romero E."/>
            <person name="Servin-Garciduenas L.E."/>
        </authorList>
    </citation>
    <scope>NUCLEOTIDE SEQUENCE</scope>
    <source>
        <strain evidence="1">AZ1-454</strain>
    </source>
</reference>
<evidence type="ECO:0000313" key="2">
    <source>
        <dbReference type="Proteomes" id="UP000053480"/>
    </source>
</evidence>
<dbReference type="EC" id="4.1.1.23" evidence="1"/>